<gene>
    <name evidence="2" type="ORF">COCCADRAFT_8169</name>
</gene>
<proteinExistence type="predicted"/>
<dbReference type="Proteomes" id="UP000053841">
    <property type="component" value="Unassembled WGS sequence"/>
</dbReference>
<feature type="transmembrane region" description="Helical" evidence="1">
    <location>
        <begin position="12"/>
        <end position="31"/>
    </location>
</feature>
<dbReference type="OrthoDB" id="3775968at2759"/>
<dbReference type="AlphaFoldDB" id="W6XQJ7"/>
<feature type="transmembrane region" description="Helical" evidence="1">
    <location>
        <begin position="79"/>
        <end position="99"/>
    </location>
</feature>
<organism evidence="2 3">
    <name type="scientific">Cochliobolus carbonum (strain 26-R-13)</name>
    <name type="common">Maize leaf spot fungus</name>
    <name type="synonym">Bipolaris zeicola</name>
    <dbReference type="NCBI Taxonomy" id="930089"/>
    <lineage>
        <taxon>Eukaryota</taxon>
        <taxon>Fungi</taxon>
        <taxon>Dikarya</taxon>
        <taxon>Ascomycota</taxon>
        <taxon>Pezizomycotina</taxon>
        <taxon>Dothideomycetes</taxon>
        <taxon>Pleosporomycetidae</taxon>
        <taxon>Pleosporales</taxon>
        <taxon>Pleosporineae</taxon>
        <taxon>Pleosporaceae</taxon>
        <taxon>Bipolaris</taxon>
    </lineage>
</organism>
<dbReference type="EMBL" id="KI964735">
    <property type="protein sequence ID" value="EUC29667.1"/>
    <property type="molecule type" value="Genomic_DNA"/>
</dbReference>
<name>W6XQJ7_COCC2</name>
<keyword evidence="1" id="KW-1133">Transmembrane helix</keyword>
<dbReference type="HOGENOM" id="CLU_1712949_0_0_1"/>
<sequence>MIPPIPSAVERILFILVLAISITNIVLGFASKNKESALHNISGSSLPLITDILLAIWVLFGVLYTSITHRYTQSKPFRAATNLATALLMTAFFISYLKFDLSDWPIWGPLAMVLGVVARAGMEAIYSSADCDMVKGFWNSHAMTCLQRSRSVE</sequence>
<dbReference type="KEGG" id="bze:COCCADRAFT_8169"/>
<protein>
    <submittedName>
        <fullName evidence="2">Uncharacterized protein</fullName>
    </submittedName>
</protein>
<keyword evidence="1" id="KW-0472">Membrane</keyword>
<reference evidence="2 3" key="1">
    <citation type="journal article" date="2013" name="PLoS Genet.">
        <title>Comparative genome structure, secondary metabolite, and effector coding capacity across Cochliobolus pathogens.</title>
        <authorList>
            <person name="Condon B.J."/>
            <person name="Leng Y."/>
            <person name="Wu D."/>
            <person name="Bushley K.E."/>
            <person name="Ohm R.A."/>
            <person name="Otillar R."/>
            <person name="Martin J."/>
            <person name="Schackwitz W."/>
            <person name="Grimwood J."/>
            <person name="MohdZainudin N."/>
            <person name="Xue C."/>
            <person name="Wang R."/>
            <person name="Manning V.A."/>
            <person name="Dhillon B."/>
            <person name="Tu Z.J."/>
            <person name="Steffenson B.J."/>
            <person name="Salamov A."/>
            <person name="Sun H."/>
            <person name="Lowry S."/>
            <person name="LaButti K."/>
            <person name="Han J."/>
            <person name="Copeland A."/>
            <person name="Lindquist E."/>
            <person name="Barry K."/>
            <person name="Schmutz J."/>
            <person name="Baker S.E."/>
            <person name="Ciuffetti L.M."/>
            <person name="Grigoriev I.V."/>
            <person name="Zhong S."/>
            <person name="Turgeon B.G."/>
        </authorList>
    </citation>
    <scope>NUCLEOTIDE SEQUENCE [LARGE SCALE GENOMIC DNA]</scope>
    <source>
        <strain evidence="2 3">26-R-13</strain>
    </source>
</reference>
<evidence type="ECO:0000256" key="1">
    <source>
        <dbReference type="SAM" id="Phobius"/>
    </source>
</evidence>
<keyword evidence="3" id="KW-1185">Reference proteome</keyword>
<feature type="transmembrane region" description="Helical" evidence="1">
    <location>
        <begin position="46"/>
        <end position="67"/>
    </location>
</feature>
<accession>W6XQJ7</accession>
<dbReference type="GeneID" id="19151221"/>
<dbReference type="RefSeq" id="XP_007716025.1">
    <property type="nucleotide sequence ID" value="XM_007717835.1"/>
</dbReference>
<evidence type="ECO:0000313" key="3">
    <source>
        <dbReference type="Proteomes" id="UP000053841"/>
    </source>
</evidence>
<evidence type="ECO:0000313" key="2">
    <source>
        <dbReference type="EMBL" id="EUC29667.1"/>
    </source>
</evidence>
<keyword evidence="1" id="KW-0812">Transmembrane</keyword>
<feature type="transmembrane region" description="Helical" evidence="1">
    <location>
        <begin position="105"/>
        <end position="126"/>
    </location>
</feature>